<keyword evidence="2" id="KW-1185">Reference proteome</keyword>
<proteinExistence type="predicted"/>
<organism evidence="1 2">
    <name type="scientific">Pluteus cervinus</name>
    <dbReference type="NCBI Taxonomy" id="181527"/>
    <lineage>
        <taxon>Eukaryota</taxon>
        <taxon>Fungi</taxon>
        <taxon>Dikarya</taxon>
        <taxon>Basidiomycota</taxon>
        <taxon>Agaricomycotina</taxon>
        <taxon>Agaricomycetes</taxon>
        <taxon>Agaricomycetidae</taxon>
        <taxon>Agaricales</taxon>
        <taxon>Pluteineae</taxon>
        <taxon>Pluteaceae</taxon>
        <taxon>Pluteus</taxon>
    </lineage>
</organism>
<accession>A0ACD3A3P9</accession>
<reference evidence="1 2" key="1">
    <citation type="journal article" date="2019" name="Nat. Ecol. Evol.">
        <title>Megaphylogeny resolves global patterns of mushroom evolution.</title>
        <authorList>
            <person name="Varga T."/>
            <person name="Krizsan K."/>
            <person name="Foldi C."/>
            <person name="Dima B."/>
            <person name="Sanchez-Garcia M."/>
            <person name="Sanchez-Ramirez S."/>
            <person name="Szollosi G.J."/>
            <person name="Szarkandi J.G."/>
            <person name="Papp V."/>
            <person name="Albert L."/>
            <person name="Andreopoulos W."/>
            <person name="Angelini C."/>
            <person name="Antonin V."/>
            <person name="Barry K.W."/>
            <person name="Bougher N.L."/>
            <person name="Buchanan P."/>
            <person name="Buyck B."/>
            <person name="Bense V."/>
            <person name="Catcheside P."/>
            <person name="Chovatia M."/>
            <person name="Cooper J."/>
            <person name="Damon W."/>
            <person name="Desjardin D."/>
            <person name="Finy P."/>
            <person name="Geml J."/>
            <person name="Haridas S."/>
            <person name="Hughes K."/>
            <person name="Justo A."/>
            <person name="Karasinski D."/>
            <person name="Kautmanova I."/>
            <person name="Kiss B."/>
            <person name="Kocsube S."/>
            <person name="Kotiranta H."/>
            <person name="LaButti K.M."/>
            <person name="Lechner B.E."/>
            <person name="Liimatainen K."/>
            <person name="Lipzen A."/>
            <person name="Lukacs Z."/>
            <person name="Mihaltcheva S."/>
            <person name="Morgado L.N."/>
            <person name="Niskanen T."/>
            <person name="Noordeloos M.E."/>
            <person name="Ohm R.A."/>
            <person name="Ortiz-Santana B."/>
            <person name="Ovrebo C."/>
            <person name="Racz N."/>
            <person name="Riley R."/>
            <person name="Savchenko A."/>
            <person name="Shiryaev A."/>
            <person name="Soop K."/>
            <person name="Spirin V."/>
            <person name="Szebenyi C."/>
            <person name="Tomsovsky M."/>
            <person name="Tulloss R.E."/>
            <person name="Uehling J."/>
            <person name="Grigoriev I.V."/>
            <person name="Vagvolgyi C."/>
            <person name="Papp T."/>
            <person name="Martin F.M."/>
            <person name="Miettinen O."/>
            <person name="Hibbett D.S."/>
            <person name="Nagy L.G."/>
        </authorList>
    </citation>
    <scope>NUCLEOTIDE SEQUENCE [LARGE SCALE GENOMIC DNA]</scope>
    <source>
        <strain evidence="1 2">NL-1719</strain>
    </source>
</reference>
<dbReference type="EMBL" id="ML208796">
    <property type="protein sequence ID" value="TFK60298.1"/>
    <property type="molecule type" value="Genomic_DNA"/>
</dbReference>
<dbReference type="Proteomes" id="UP000308600">
    <property type="component" value="Unassembled WGS sequence"/>
</dbReference>
<name>A0ACD3A3P9_9AGAR</name>
<evidence type="ECO:0000313" key="2">
    <source>
        <dbReference type="Proteomes" id="UP000308600"/>
    </source>
</evidence>
<gene>
    <name evidence="1" type="ORF">BDN72DRAFT_779589</name>
</gene>
<evidence type="ECO:0000313" key="1">
    <source>
        <dbReference type="EMBL" id="TFK60298.1"/>
    </source>
</evidence>
<protein>
    <submittedName>
        <fullName evidence="1">Uncharacterized protein</fullName>
    </submittedName>
</protein>
<sequence length="113" mass="12407">MLHRPHHLHLEAPISHDVIQDLVEPCSQLENGLNTDQIRDEADINSSVANTTSESLLSPSPDLPSPLLCARCAFLASLILGSKFMQDKCYSNCAWAKLCGLPPREISPCERAL</sequence>